<feature type="region of interest" description="Disordered" evidence="1">
    <location>
        <begin position="457"/>
        <end position="525"/>
    </location>
</feature>
<feature type="compositionally biased region" description="Polar residues" evidence="1">
    <location>
        <begin position="497"/>
        <end position="508"/>
    </location>
</feature>
<evidence type="ECO:0000313" key="3">
    <source>
        <dbReference type="EMBL" id="KAK7469063.1"/>
    </source>
</evidence>
<dbReference type="EMBL" id="JBANRG010000003">
    <property type="protein sequence ID" value="KAK7469063.1"/>
    <property type="molecule type" value="Genomic_DNA"/>
</dbReference>
<feature type="compositionally biased region" description="Basic and acidic residues" evidence="1">
    <location>
        <begin position="920"/>
        <end position="933"/>
    </location>
</feature>
<dbReference type="SUPFAM" id="SSF54236">
    <property type="entry name" value="Ubiquitin-like"/>
    <property type="match status" value="1"/>
</dbReference>
<feature type="compositionally biased region" description="Pro residues" evidence="1">
    <location>
        <begin position="870"/>
        <end position="880"/>
    </location>
</feature>
<feature type="compositionally biased region" description="Low complexity" evidence="1">
    <location>
        <begin position="657"/>
        <end position="667"/>
    </location>
</feature>
<proteinExistence type="predicted"/>
<protein>
    <recommendedName>
        <fullName evidence="2">PH domain-containing protein</fullName>
    </recommendedName>
</protein>
<reference evidence="3 4" key="1">
    <citation type="submission" date="2024-01" db="EMBL/GenBank/DDBJ databases">
        <title>A draft genome for the cacao thread blight pathogen Marasmiellus scandens.</title>
        <authorList>
            <person name="Baruah I.K."/>
            <person name="Leung J."/>
            <person name="Bukari Y."/>
            <person name="Amoako-Attah I."/>
            <person name="Meinhardt L.W."/>
            <person name="Bailey B.A."/>
            <person name="Cohen S.P."/>
        </authorList>
    </citation>
    <scope>NUCLEOTIDE SEQUENCE [LARGE SCALE GENOMIC DNA]</scope>
    <source>
        <strain evidence="3 4">GH-19</strain>
    </source>
</reference>
<organism evidence="3 4">
    <name type="scientific">Marasmiellus scandens</name>
    <dbReference type="NCBI Taxonomy" id="2682957"/>
    <lineage>
        <taxon>Eukaryota</taxon>
        <taxon>Fungi</taxon>
        <taxon>Dikarya</taxon>
        <taxon>Basidiomycota</taxon>
        <taxon>Agaricomycotina</taxon>
        <taxon>Agaricomycetes</taxon>
        <taxon>Agaricomycetidae</taxon>
        <taxon>Agaricales</taxon>
        <taxon>Marasmiineae</taxon>
        <taxon>Omphalotaceae</taxon>
        <taxon>Marasmiellus</taxon>
    </lineage>
</organism>
<feature type="domain" description="PH" evidence="2">
    <location>
        <begin position="1060"/>
        <end position="1165"/>
    </location>
</feature>
<name>A0ABR1JZ32_9AGAR</name>
<comment type="caution">
    <text evidence="3">The sequence shown here is derived from an EMBL/GenBank/DDBJ whole genome shotgun (WGS) entry which is preliminary data.</text>
</comment>
<dbReference type="PANTHER" id="PTHR38700">
    <property type="entry name" value="YALI0E22418P"/>
    <property type="match status" value="1"/>
</dbReference>
<gene>
    <name evidence="3" type="ORF">VKT23_003556</name>
</gene>
<dbReference type="InterPro" id="IPR011993">
    <property type="entry name" value="PH-like_dom_sf"/>
</dbReference>
<feature type="compositionally biased region" description="Polar residues" evidence="1">
    <location>
        <begin position="757"/>
        <end position="777"/>
    </location>
</feature>
<sequence length="1223" mass="133026">MSEYYDPFDAHSSLAAFSVPQNEINLLDDDPFAASPSKSKHVPRTPSLRTTPAHAKPAFKPRPSLPSIKTLSTMDVHLVLPKKPRKGHVGAQLPFEPWDLPTSPLSSSETTPNDFFIPAPSPTGNCFLADMDGRSQYISDDSSDDGDYHTPLQVLEESEEEHAEDASETRYSSSSSDCDDTPAWQLHRSVSQHSGSTNNSLGPISPAANEFDFARSHYAGEDYLSYNHNPSFLTDRDRDATIRAVSYPQKIDPESDIDLFSSSSSSSSSCSVEDPVAATGFRSLPSASSAPNVASLRIDDEELAQFDPYIIGAISNHNHSLSDTVIREDRLPALSLSTNPSQSQILTASQTPIDISSSLSSPSFSLSTTASASSSTQDSSQLAITTSNHITPSSSSIPLASQTPTSSLAVDMPLSTTISTTIFEHDGSSVGTIRTIRARKESSSYIASRTSQLDDWEQQAIDSGHNTTNYGERRRSIVPTKGHKTRESLSVDGSGKLSASPSPNSSPGKTFHYPKDGDGSGSFVIGTSPISLEMVDSGYGSSSASASGRERAKSSASSGSAHVTRNMAGYPYGSGSASGTGSGRGRGREDEDDGDDDYRRNITRRFAAPSSDEISTSETEEESEDDYGVPSAQLQVHAQHQPYPHTLPAHSQKSSSRRPSSSTSPSSGDEDDNVPLARSIPTALQAQKSIRAKDREAREKKRRERAKEKEREKLVKSEVLARQADLLNHNMLPPGAAPATVPPVMSSAQEAAVGAMQAQTRSQGSMRRPRQNTMPYQASSPFAGMEFGVASGVGAVSLDRRQVSANAWLDGQAQAVPFPDANANSNSNAGAKTLRPMRSFHKSEPRRDDFSHVPLPFDASEKLARNANPSPTPTPTPVPVPTGMRQRSKSVSARDDPRQRSRGLSTTPNDAPPLPNMPKRSLDERSPPKKSLDGSRPPVPPPSELVARQKEKQGAALVQQRIFIGDRQRFVVVEINQGTSAGDVIRMVEEQGALKEWRGSGGWMLFEIAQDFGMERPVRGFELLSDIESSWNKDKLVNVFLLKLTPYAALLSRSNMPTFSPTFSGYIEWESKRGKWVKRYMVLREHSLYLSKRDNGKDEVLLCSLSNYDVYRVTRLIKAPKEYTFALKSTDNLSFFEDTADYLHMFSCRMDKGEAWMEKILLARSYVLYQERNVLSKPSNTAQGPAAGGATGLSRNPTRKAAQKPLLNVNGSSIFEPGSLLRQ</sequence>
<feature type="region of interest" description="Disordered" evidence="1">
    <location>
        <begin position="730"/>
        <end position="777"/>
    </location>
</feature>
<feature type="region of interest" description="Disordered" evidence="1">
    <location>
        <begin position="135"/>
        <end position="203"/>
    </location>
</feature>
<feature type="compositionally biased region" description="Polar residues" evidence="1">
    <location>
        <begin position="188"/>
        <end position="202"/>
    </location>
</feature>
<feature type="compositionally biased region" description="Polar residues" evidence="1">
    <location>
        <begin position="460"/>
        <end position="470"/>
    </location>
</feature>
<dbReference type="InterPro" id="IPR029071">
    <property type="entry name" value="Ubiquitin-like_domsf"/>
</dbReference>
<dbReference type="PROSITE" id="PS50003">
    <property type="entry name" value="PH_DOMAIN"/>
    <property type="match status" value="1"/>
</dbReference>
<dbReference type="InterPro" id="IPR001849">
    <property type="entry name" value="PH_domain"/>
</dbReference>
<evidence type="ECO:0000259" key="2">
    <source>
        <dbReference type="PROSITE" id="PS50003"/>
    </source>
</evidence>
<accession>A0ABR1JZ32</accession>
<feature type="compositionally biased region" description="Low complexity" evidence="1">
    <location>
        <begin position="733"/>
        <end position="744"/>
    </location>
</feature>
<feature type="compositionally biased region" description="Basic and acidic residues" evidence="1">
    <location>
        <begin position="691"/>
        <end position="716"/>
    </location>
</feature>
<keyword evidence="4" id="KW-1185">Reference proteome</keyword>
<feature type="region of interest" description="Disordered" evidence="1">
    <location>
        <begin position="28"/>
        <end position="67"/>
    </location>
</feature>
<evidence type="ECO:0000313" key="4">
    <source>
        <dbReference type="Proteomes" id="UP001498398"/>
    </source>
</evidence>
<feature type="region of interest" description="Disordered" evidence="1">
    <location>
        <begin position="537"/>
        <end position="716"/>
    </location>
</feature>
<feature type="compositionally biased region" description="Acidic residues" evidence="1">
    <location>
        <begin position="618"/>
        <end position="627"/>
    </location>
</feature>
<feature type="compositionally biased region" description="Low complexity" evidence="1">
    <location>
        <begin position="537"/>
        <end position="547"/>
    </location>
</feature>
<dbReference type="Gene3D" id="2.30.29.30">
    <property type="entry name" value="Pleckstrin-homology domain (PH domain)/Phosphotyrosine-binding domain (PTB)"/>
    <property type="match status" value="1"/>
</dbReference>
<feature type="region of interest" description="Disordered" evidence="1">
    <location>
        <begin position="1178"/>
        <end position="1197"/>
    </location>
</feature>
<dbReference type="PANTHER" id="PTHR38700:SF1">
    <property type="entry name" value="PH DOMAIN-CONTAINING PROTEIN"/>
    <property type="match status" value="1"/>
</dbReference>
<dbReference type="Gene3D" id="3.10.20.90">
    <property type="entry name" value="Phosphatidylinositol 3-kinase Catalytic Subunit, Chain A, domain 1"/>
    <property type="match status" value="1"/>
</dbReference>
<feature type="compositionally biased region" description="Low complexity" evidence="1">
    <location>
        <begin position="100"/>
        <end position="111"/>
    </location>
</feature>
<dbReference type="SMART" id="SM00233">
    <property type="entry name" value="PH"/>
    <property type="match status" value="1"/>
</dbReference>
<feature type="region of interest" description="Disordered" evidence="1">
    <location>
        <begin position="86"/>
        <end position="111"/>
    </location>
</feature>
<evidence type="ECO:0000256" key="1">
    <source>
        <dbReference type="SAM" id="MobiDB-lite"/>
    </source>
</evidence>
<feature type="region of interest" description="Disordered" evidence="1">
    <location>
        <begin position="862"/>
        <end position="951"/>
    </location>
</feature>
<feature type="compositionally biased region" description="Low complexity" evidence="1">
    <location>
        <begin position="821"/>
        <end position="831"/>
    </location>
</feature>
<dbReference type="Proteomes" id="UP001498398">
    <property type="component" value="Unassembled WGS sequence"/>
</dbReference>
<feature type="region of interest" description="Disordered" evidence="1">
    <location>
        <begin position="817"/>
        <end position="836"/>
    </location>
</feature>
<dbReference type="SUPFAM" id="SSF50729">
    <property type="entry name" value="PH domain-like"/>
    <property type="match status" value="1"/>
</dbReference>